<name>A0A2P2P3B4_RHIMU</name>
<sequence length="62" mass="7332">MAKWLYVEAVWMIGRRKEVGTASHRRCRLLQRKWKPRLYSCSLLPVPLRLAFLPALAGRPRQ</sequence>
<protein>
    <submittedName>
        <fullName evidence="1">Uncharacterized protein</fullName>
    </submittedName>
</protein>
<accession>A0A2P2P3B4</accession>
<reference evidence="1" key="1">
    <citation type="submission" date="2018-02" db="EMBL/GenBank/DDBJ databases">
        <title>Rhizophora mucronata_Transcriptome.</title>
        <authorList>
            <person name="Meera S.P."/>
            <person name="Sreeshan A."/>
            <person name="Augustine A."/>
        </authorList>
    </citation>
    <scope>NUCLEOTIDE SEQUENCE</scope>
    <source>
        <tissue evidence="1">Leaf</tissue>
    </source>
</reference>
<proteinExistence type="predicted"/>
<organism evidence="1">
    <name type="scientific">Rhizophora mucronata</name>
    <name type="common">Asiatic mangrove</name>
    <dbReference type="NCBI Taxonomy" id="61149"/>
    <lineage>
        <taxon>Eukaryota</taxon>
        <taxon>Viridiplantae</taxon>
        <taxon>Streptophyta</taxon>
        <taxon>Embryophyta</taxon>
        <taxon>Tracheophyta</taxon>
        <taxon>Spermatophyta</taxon>
        <taxon>Magnoliopsida</taxon>
        <taxon>eudicotyledons</taxon>
        <taxon>Gunneridae</taxon>
        <taxon>Pentapetalae</taxon>
        <taxon>rosids</taxon>
        <taxon>fabids</taxon>
        <taxon>Malpighiales</taxon>
        <taxon>Rhizophoraceae</taxon>
        <taxon>Rhizophora</taxon>
    </lineage>
</organism>
<evidence type="ECO:0000313" key="1">
    <source>
        <dbReference type="EMBL" id="MBX49238.1"/>
    </source>
</evidence>
<dbReference type="EMBL" id="GGEC01068754">
    <property type="protein sequence ID" value="MBX49238.1"/>
    <property type="molecule type" value="Transcribed_RNA"/>
</dbReference>
<dbReference type="AlphaFoldDB" id="A0A2P2P3B4"/>